<dbReference type="InterPro" id="IPR021122">
    <property type="entry name" value="RNA_ligase_dom_REL/Rnl2"/>
</dbReference>
<dbReference type="InterPro" id="IPR052732">
    <property type="entry name" value="Cell-binding_unc_protein"/>
</dbReference>
<dbReference type="PANTHER" id="PTHR43883:SF1">
    <property type="entry name" value="GLUCONOKINASE"/>
    <property type="match status" value="1"/>
</dbReference>
<proteinExistence type="predicted"/>
<evidence type="ECO:0000313" key="2">
    <source>
        <dbReference type="EMBL" id="KKL16657.1"/>
    </source>
</evidence>
<sequence length="224" mass="26786">MFNKYQKTFRIQTPNIEVSGKMNMYKKDVQGLLTGKVTIEEKIDGANVAIIGGTPFEPFRLQKRGSLIDKSEHAQYNRFKEWSMKKWNDLSKIKKGTYIYGEFMWATHHIYYDSLPDWFICFDVWDGKRFYNRLEKDDYCREFNLEIVPLIYNSYIDDILHLESFVRGHSEYSSNHDREGIVVKNYRKQIRGKIVVPEFVKELNEDGTHWISKWDSRKVNKLRS</sequence>
<organism evidence="2">
    <name type="scientific">marine sediment metagenome</name>
    <dbReference type="NCBI Taxonomy" id="412755"/>
    <lineage>
        <taxon>unclassified sequences</taxon>
        <taxon>metagenomes</taxon>
        <taxon>ecological metagenomes</taxon>
    </lineage>
</organism>
<dbReference type="PANTHER" id="PTHR43883">
    <property type="entry name" value="SLR0207 PROTEIN"/>
    <property type="match status" value="1"/>
</dbReference>
<evidence type="ECO:0000259" key="1">
    <source>
        <dbReference type="Pfam" id="PF09414"/>
    </source>
</evidence>
<accession>A0A0F9BS06</accession>
<dbReference type="AlphaFoldDB" id="A0A0F9BS06"/>
<gene>
    <name evidence="2" type="ORF">LCGC14_2493360</name>
</gene>
<dbReference type="Pfam" id="PF09414">
    <property type="entry name" value="RNA_ligase"/>
    <property type="match status" value="1"/>
</dbReference>
<dbReference type="SUPFAM" id="SSF56091">
    <property type="entry name" value="DNA ligase/mRNA capping enzyme, catalytic domain"/>
    <property type="match status" value="1"/>
</dbReference>
<protein>
    <recommendedName>
        <fullName evidence="1">RNA ligase domain-containing protein</fullName>
    </recommendedName>
</protein>
<reference evidence="2" key="1">
    <citation type="journal article" date="2015" name="Nature">
        <title>Complex archaea that bridge the gap between prokaryotes and eukaryotes.</title>
        <authorList>
            <person name="Spang A."/>
            <person name="Saw J.H."/>
            <person name="Jorgensen S.L."/>
            <person name="Zaremba-Niedzwiedzka K."/>
            <person name="Martijn J."/>
            <person name="Lind A.E."/>
            <person name="van Eijk R."/>
            <person name="Schleper C."/>
            <person name="Guy L."/>
            <person name="Ettema T.J."/>
        </authorList>
    </citation>
    <scope>NUCLEOTIDE SEQUENCE</scope>
</reference>
<comment type="caution">
    <text evidence="2">The sequence shown here is derived from an EMBL/GenBank/DDBJ whole genome shotgun (WGS) entry which is preliminary data.</text>
</comment>
<feature type="domain" description="RNA ligase" evidence="1">
    <location>
        <begin position="36"/>
        <end position="188"/>
    </location>
</feature>
<name>A0A0F9BS06_9ZZZZ</name>
<dbReference type="Gene3D" id="3.30.470.30">
    <property type="entry name" value="DNA ligase/mRNA capping enzyme"/>
    <property type="match status" value="1"/>
</dbReference>
<dbReference type="EMBL" id="LAZR01039574">
    <property type="protein sequence ID" value="KKL16657.1"/>
    <property type="molecule type" value="Genomic_DNA"/>
</dbReference>